<dbReference type="InParanoid" id="I1CAZ6"/>
<organism evidence="1 2">
    <name type="scientific">Rhizopus delemar (strain RA 99-880 / ATCC MYA-4621 / FGSC 9543 / NRRL 43880)</name>
    <name type="common">Mucormycosis agent</name>
    <name type="synonym">Rhizopus arrhizus var. delemar</name>
    <dbReference type="NCBI Taxonomy" id="246409"/>
    <lineage>
        <taxon>Eukaryota</taxon>
        <taxon>Fungi</taxon>
        <taxon>Fungi incertae sedis</taxon>
        <taxon>Mucoromycota</taxon>
        <taxon>Mucoromycotina</taxon>
        <taxon>Mucoromycetes</taxon>
        <taxon>Mucorales</taxon>
        <taxon>Mucorineae</taxon>
        <taxon>Rhizopodaceae</taxon>
        <taxon>Rhizopus</taxon>
    </lineage>
</organism>
<dbReference type="GeneID" id="93617302"/>
<dbReference type="RefSeq" id="XP_067521022.1">
    <property type="nucleotide sequence ID" value="XM_067664921.1"/>
</dbReference>
<gene>
    <name evidence="1" type="ORF">RO3G_10336</name>
</gene>
<sequence>MFGIDSTRFFDSILAVVNSLVITKHLTAYTCASIVMLGH</sequence>
<dbReference type="Proteomes" id="UP000009138">
    <property type="component" value="Unassembled WGS sequence"/>
</dbReference>
<dbReference type="AlphaFoldDB" id="I1CAZ6"/>
<name>I1CAZ6_RHIO9</name>
<protein>
    <submittedName>
        <fullName evidence="1">Uncharacterized protein</fullName>
    </submittedName>
</protein>
<dbReference type="EMBL" id="CH476739">
    <property type="protein sequence ID" value="EIE85626.1"/>
    <property type="molecule type" value="Genomic_DNA"/>
</dbReference>
<evidence type="ECO:0000313" key="1">
    <source>
        <dbReference type="EMBL" id="EIE85626.1"/>
    </source>
</evidence>
<reference evidence="1 2" key="1">
    <citation type="journal article" date="2009" name="PLoS Genet.">
        <title>Genomic analysis of the basal lineage fungus Rhizopus oryzae reveals a whole-genome duplication.</title>
        <authorList>
            <person name="Ma L.-J."/>
            <person name="Ibrahim A.S."/>
            <person name="Skory C."/>
            <person name="Grabherr M.G."/>
            <person name="Burger G."/>
            <person name="Butler M."/>
            <person name="Elias M."/>
            <person name="Idnurm A."/>
            <person name="Lang B.F."/>
            <person name="Sone T."/>
            <person name="Abe A."/>
            <person name="Calvo S.E."/>
            <person name="Corrochano L.M."/>
            <person name="Engels R."/>
            <person name="Fu J."/>
            <person name="Hansberg W."/>
            <person name="Kim J.-M."/>
            <person name="Kodira C.D."/>
            <person name="Koehrsen M.J."/>
            <person name="Liu B."/>
            <person name="Miranda-Saavedra D."/>
            <person name="O'Leary S."/>
            <person name="Ortiz-Castellanos L."/>
            <person name="Poulter R."/>
            <person name="Rodriguez-Romero J."/>
            <person name="Ruiz-Herrera J."/>
            <person name="Shen Y.-Q."/>
            <person name="Zeng Q."/>
            <person name="Galagan J."/>
            <person name="Birren B.W."/>
            <person name="Cuomo C.A."/>
            <person name="Wickes B.L."/>
        </authorList>
    </citation>
    <scope>NUCLEOTIDE SEQUENCE [LARGE SCALE GENOMIC DNA]</scope>
    <source>
        <strain evidence="2">RA 99-880 / ATCC MYA-4621 / FGSC 9543 / NRRL 43880</strain>
    </source>
</reference>
<dbReference type="VEuPathDB" id="FungiDB:RO3G_10336"/>
<keyword evidence="2" id="KW-1185">Reference proteome</keyword>
<evidence type="ECO:0000313" key="2">
    <source>
        <dbReference type="Proteomes" id="UP000009138"/>
    </source>
</evidence>
<accession>I1CAZ6</accession>
<proteinExistence type="predicted"/>